<dbReference type="Proteomes" id="UP000679575">
    <property type="component" value="Chromosome"/>
</dbReference>
<gene>
    <name evidence="2" type="ORF">KDN34_09080</name>
</gene>
<organism evidence="2 3">
    <name type="scientific">Shewanella yunxiaonensis</name>
    <dbReference type="NCBI Taxonomy" id="2829809"/>
    <lineage>
        <taxon>Bacteria</taxon>
        <taxon>Pseudomonadati</taxon>
        <taxon>Pseudomonadota</taxon>
        <taxon>Gammaproteobacteria</taxon>
        <taxon>Alteromonadales</taxon>
        <taxon>Shewanellaceae</taxon>
        <taxon>Shewanella</taxon>
    </lineage>
</organism>
<keyword evidence="3" id="KW-1185">Reference proteome</keyword>
<name>A0ABX7YP15_9GAMM</name>
<evidence type="ECO:0000313" key="2">
    <source>
        <dbReference type="EMBL" id="QUN04442.1"/>
    </source>
</evidence>
<dbReference type="EMBL" id="CP073587">
    <property type="protein sequence ID" value="QUN04442.1"/>
    <property type="molecule type" value="Genomic_DNA"/>
</dbReference>
<feature type="signal peptide" evidence="1">
    <location>
        <begin position="1"/>
        <end position="21"/>
    </location>
</feature>
<evidence type="ECO:0000256" key="1">
    <source>
        <dbReference type="SAM" id="SignalP"/>
    </source>
</evidence>
<evidence type="ECO:0000313" key="3">
    <source>
        <dbReference type="Proteomes" id="UP000679575"/>
    </source>
</evidence>
<dbReference type="RefSeq" id="WP_212593499.1">
    <property type="nucleotide sequence ID" value="NZ_CP073587.1"/>
</dbReference>
<proteinExistence type="predicted"/>
<accession>A0ABX7YP15</accession>
<reference evidence="2 3" key="1">
    <citation type="submission" date="2021-04" db="EMBL/GenBank/DDBJ databases">
        <title>Novel species identification of genus Shewanella.</title>
        <authorList>
            <person name="Liu G."/>
        </authorList>
    </citation>
    <scope>NUCLEOTIDE SEQUENCE [LARGE SCALE GENOMIC DNA]</scope>
    <source>
        <strain evidence="2 3">FJAT-54481</strain>
    </source>
</reference>
<keyword evidence="1" id="KW-0732">Signal</keyword>
<sequence>MNSFKIAGLILAVTFTSAISAKTYQFIGTDNTPETQFCVSVGNNDLGEMKSKLMRLGLSDFRRNINSLTCNDLSAAKFADKYQAYNTFRYLNMRSSGKNRVKPTVTIRDISRAENTNDTSIEVVYVSAHLK</sequence>
<protein>
    <submittedName>
        <fullName evidence="2">DUF3718 domain-containing protein</fullName>
    </submittedName>
</protein>
<feature type="chain" id="PRO_5047270643" evidence="1">
    <location>
        <begin position="22"/>
        <end position="131"/>
    </location>
</feature>